<protein>
    <submittedName>
        <fullName evidence="2">PEP-CTERM sorting domain-containing protein</fullName>
    </submittedName>
</protein>
<dbReference type="InterPro" id="IPR013424">
    <property type="entry name" value="Ice-binding_C"/>
</dbReference>
<name>A0A4Y9S6N5_9BURK</name>
<dbReference type="NCBIfam" id="TIGR02595">
    <property type="entry name" value="PEP_CTERM"/>
    <property type="match status" value="1"/>
</dbReference>
<dbReference type="NCBIfam" id="NF038120">
    <property type="entry name" value="PEP_CTERM_QFxxD"/>
    <property type="match status" value="1"/>
</dbReference>
<comment type="caution">
    <text evidence="2">The sequence shown here is derived from an EMBL/GenBank/DDBJ whole genome shotgun (WGS) entry which is preliminary data.</text>
</comment>
<gene>
    <name evidence="2" type="ORF">E4L98_21380</name>
</gene>
<dbReference type="Pfam" id="PF07589">
    <property type="entry name" value="PEP-CTERM"/>
    <property type="match status" value="1"/>
</dbReference>
<sequence length="121" mass="12737">MYDLPNLSYGQLVLSATVAGAASPVTRSLNFPGQFLDGNFVFDTWTLDSSFAGLQITSLNISACAFDAAMNCLNGADSYGLAQFAIDNVMLSAVPEPQTWAMLAAGAALLGARRRRQGEPA</sequence>
<dbReference type="Proteomes" id="UP000297729">
    <property type="component" value="Unassembled WGS sequence"/>
</dbReference>
<evidence type="ECO:0000259" key="1">
    <source>
        <dbReference type="Pfam" id="PF07589"/>
    </source>
</evidence>
<feature type="domain" description="Ice-binding protein C-terminal" evidence="1">
    <location>
        <begin position="93"/>
        <end position="116"/>
    </location>
</feature>
<dbReference type="EMBL" id="SPVG01000211">
    <property type="protein sequence ID" value="TFW17208.1"/>
    <property type="molecule type" value="Genomic_DNA"/>
</dbReference>
<evidence type="ECO:0000313" key="3">
    <source>
        <dbReference type="Proteomes" id="UP000297729"/>
    </source>
</evidence>
<evidence type="ECO:0000313" key="2">
    <source>
        <dbReference type="EMBL" id="TFW17208.1"/>
    </source>
</evidence>
<proteinExistence type="predicted"/>
<accession>A0A4Y9S6N5</accession>
<organism evidence="2 3">
    <name type="scientific">Duganella callida</name>
    <dbReference type="NCBI Taxonomy" id="2561932"/>
    <lineage>
        <taxon>Bacteria</taxon>
        <taxon>Pseudomonadati</taxon>
        <taxon>Pseudomonadota</taxon>
        <taxon>Betaproteobacteria</taxon>
        <taxon>Burkholderiales</taxon>
        <taxon>Oxalobacteraceae</taxon>
        <taxon>Telluria group</taxon>
        <taxon>Duganella</taxon>
    </lineage>
</organism>
<keyword evidence="3" id="KW-1185">Reference proteome</keyword>
<dbReference type="OrthoDB" id="8256154at2"/>
<dbReference type="AlphaFoldDB" id="A0A4Y9S6N5"/>
<reference evidence="2 3" key="1">
    <citation type="submission" date="2019-03" db="EMBL/GenBank/DDBJ databases">
        <title>Draft Genome Sequence of Duganella callidus sp. nov., a Novel Duganella Species Isolated from Cultivated Soil.</title>
        <authorList>
            <person name="Raths R."/>
            <person name="Peta V."/>
            <person name="Bucking H."/>
        </authorList>
    </citation>
    <scope>NUCLEOTIDE SEQUENCE [LARGE SCALE GENOMIC DNA]</scope>
    <source>
        <strain evidence="2 3">DN04</strain>
    </source>
</reference>